<dbReference type="Pfam" id="PF01553">
    <property type="entry name" value="Acyltransferase"/>
    <property type="match status" value="1"/>
</dbReference>
<keyword evidence="6" id="KW-1185">Reference proteome</keyword>
<evidence type="ECO:0000256" key="2">
    <source>
        <dbReference type="ARBA" id="ARBA00022679"/>
    </source>
</evidence>
<evidence type="ECO:0000256" key="3">
    <source>
        <dbReference type="ARBA" id="ARBA00023315"/>
    </source>
</evidence>
<reference evidence="5 6" key="1">
    <citation type="submission" date="2020-03" db="EMBL/GenBank/DDBJ databases">
        <title>Roseomonas selenitidurans sp. nov. isolated from soil.</title>
        <authorList>
            <person name="Liu H."/>
        </authorList>
    </citation>
    <scope>NUCLEOTIDE SEQUENCE [LARGE SCALE GENOMIC DNA]</scope>
    <source>
        <strain evidence="5 6">JCM 15073</strain>
    </source>
</reference>
<gene>
    <name evidence="5" type="ORF">HB662_19555</name>
</gene>
<evidence type="ECO:0000313" key="6">
    <source>
        <dbReference type="Proteomes" id="UP000765160"/>
    </source>
</evidence>
<comment type="pathway">
    <text evidence="1">Lipid metabolism.</text>
</comment>
<dbReference type="InterPro" id="IPR002123">
    <property type="entry name" value="Plipid/glycerol_acylTrfase"/>
</dbReference>
<dbReference type="Proteomes" id="UP000765160">
    <property type="component" value="Unassembled WGS sequence"/>
</dbReference>
<organism evidence="5 6">
    <name type="scientific">Falsiroseomonas frigidaquae</name>
    <dbReference type="NCBI Taxonomy" id="487318"/>
    <lineage>
        <taxon>Bacteria</taxon>
        <taxon>Pseudomonadati</taxon>
        <taxon>Pseudomonadota</taxon>
        <taxon>Alphaproteobacteria</taxon>
        <taxon>Acetobacterales</taxon>
        <taxon>Roseomonadaceae</taxon>
        <taxon>Falsiroseomonas</taxon>
    </lineage>
</organism>
<evidence type="ECO:0000313" key="5">
    <source>
        <dbReference type="EMBL" id="NKE46986.1"/>
    </source>
</evidence>
<evidence type="ECO:0000259" key="4">
    <source>
        <dbReference type="SMART" id="SM00563"/>
    </source>
</evidence>
<dbReference type="CDD" id="cd07989">
    <property type="entry name" value="LPLAT_AGPAT-like"/>
    <property type="match status" value="1"/>
</dbReference>
<dbReference type="EMBL" id="JAAVTX010000005">
    <property type="protein sequence ID" value="NKE46986.1"/>
    <property type="molecule type" value="Genomic_DNA"/>
</dbReference>
<comment type="caution">
    <text evidence="5">The sequence shown here is derived from an EMBL/GenBank/DDBJ whole genome shotgun (WGS) entry which is preliminary data.</text>
</comment>
<dbReference type="GO" id="GO:0016746">
    <property type="term" value="F:acyltransferase activity"/>
    <property type="evidence" value="ECO:0007669"/>
    <property type="project" value="UniProtKB-KW"/>
</dbReference>
<protein>
    <submittedName>
        <fullName evidence="5">1-acyl-sn-glycerol-3-phosphate acyltransferase</fullName>
    </submittedName>
</protein>
<name>A0ABX1F3P4_9PROT</name>
<dbReference type="SUPFAM" id="SSF69593">
    <property type="entry name" value="Glycerol-3-phosphate (1)-acyltransferase"/>
    <property type="match status" value="1"/>
</dbReference>
<sequence>MEWKLRPARDLGLAAGDRWRSLKRERGLVGMAVHGAWRALLRLYFRLAHRLVVQGRENLPPPPFVLVANHSSHLDALVLAAMLRGEAARSAHALAAGEVFFGSRAGAAFAAYAINAFPIWRGRTKRGDLATLRERLVEDRLVYILFPEGTRSRDGQMGPFQAGLSSIVSGTGVPVVPCWIEGAHAAWPPQRRWPRPGRLSVRIGPALPSEDRAALTEACRAAVQRLSGAG</sequence>
<keyword evidence="2" id="KW-0808">Transferase</keyword>
<keyword evidence="3 5" id="KW-0012">Acyltransferase</keyword>
<dbReference type="SMART" id="SM00563">
    <property type="entry name" value="PlsC"/>
    <property type="match status" value="1"/>
</dbReference>
<proteinExistence type="predicted"/>
<dbReference type="PANTHER" id="PTHR10434:SF11">
    <property type="entry name" value="1-ACYL-SN-GLYCEROL-3-PHOSPHATE ACYLTRANSFERASE"/>
    <property type="match status" value="1"/>
</dbReference>
<accession>A0ABX1F3P4</accession>
<dbReference type="PANTHER" id="PTHR10434">
    <property type="entry name" value="1-ACYL-SN-GLYCEROL-3-PHOSPHATE ACYLTRANSFERASE"/>
    <property type="match status" value="1"/>
</dbReference>
<feature type="domain" description="Phospholipid/glycerol acyltransferase" evidence="4">
    <location>
        <begin position="64"/>
        <end position="183"/>
    </location>
</feature>
<dbReference type="RefSeq" id="WP_168051764.1">
    <property type="nucleotide sequence ID" value="NZ_JAATJR010000005.1"/>
</dbReference>
<evidence type="ECO:0000256" key="1">
    <source>
        <dbReference type="ARBA" id="ARBA00005189"/>
    </source>
</evidence>